<protein>
    <submittedName>
        <fullName evidence="4">Uncharacterized protein</fullName>
    </submittedName>
</protein>
<dbReference type="AlphaFoldDB" id="A0A9W9CU66"/>
<evidence type="ECO:0000256" key="2">
    <source>
        <dbReference type="ARBA" id="ARBA00022723"/>
    </source>
</evidence>
<dbReference type="InterPro" id="IPR000092">
    <property type="entry name" value="Polyprenyl_synt"/>
</dbReference>
<dbReference type="Proteomes" id="UP001140453">
    <property type="component" value="Unassembled WGS sequence"/>
</dbReference>
<dbReference type="Pfam" id="PF19086">
    <property type="entry name" value="Terpene_syn_C_2"/>
    <property type="match status" value="1"/>
</dbReference>
<keyword evidence="5" id="KW-1185">Reference proteome</keyword>
<comment type="caution">
    <text evidence="4">The sequence shown here is derived from an EMBL/GenBank/DDBJ whole genome shotgun (WGS) entry which is preliminary data.</text>
</comment>
<dbReference type="InterPro" id="IPR033749">
    <property type="entry name" value="Polyprenyl_synt_CS"/>
</dbReference>
<dbReference type="SUPFAM" id="SSF48576">
    <property type="entry name" value="Terpenoid synthases"/>
    <property type="match status" value="2"/>
</dbReference>
<evidence type="ECO:0000256" key="1">
    <source>
        <dbReference type="ARBA" id="ARBA00022679"/>
    </source>
</evidence>
<sequence length="716" mass="81388">MEFNYSDIVDPSAHDTEGLCQGIDVRMSKFSSLEDRGAIRAHEDWNKHVGPCREYKGTLGPRFSFISVTIPECIPERLEVVAYANEFAFLHDDVTDHVSHDTCEIENDEMMSVFLEAARTGTIDSSKKSDARLEGKKRIQTQLFLEMLSIDPKCAKTTMKSWARFVEVGSSRQHETRFIELSKYIPYRIMDVGEMFWFGLVTFALGLNIPDHELDLCRELMANAWVAVGLQNDIWSWPKELDAAKHHGKDHVVNAIWVLMQEHKTDVGEAMQICRNLIVEYVAKYIKVIEATRNDESISLDLRKYLDAMLYSISGNVIWSLECPRYNPKITFNETQLEWMWRGLPSLETSISEEEISGNASESSAPSPLVDELDSIRDRAGSASTKNSSLSSGGFCSPIYTQDDRALKTFNASYKALENAVLDAPYDYIASMPSKGVRDQFIDALNEWLHVPEEKVLKIKDAIRTLHNSSLLLDDFQDNSPLRRGKPSAHNIFGPAQTVNSAVSSIMRGFGQVMEFSSSEPAQRVLKSIVVLFQGQAMDLFWTYNGRVPSEEEYYKMIDRKTGQLFSMATSLLLDASDTRVEVQNCLHRLTSLLGRCFQIRDDYQNLVSDDYRKQKGFCEDLDEGKWSLALIHIFNKQPNHVGLLNAMSTGRKHGHMTSEQKQFILDVIQEGGGLDYTRSVLKDLHCQLCTESRRIEAMIESPNSRMRLLLQLLRV</sequence>
<keyword evidence="3" id="KW-0460">Magnesium</keyword>
<dbReference type="InterPro" id="IPR008949">
    <property type="entry name" value="Isoprenoid_synthase_dom_sf"/>
</dbReference>
<organism evidence="4 5">
    <name type="scientific">Gnomoniopsis smithogilvyi</name>
    <dbReference type="NCBI Taxonomy" id="1191159"/>
    <lineage>
        <taxon>Eukaryota</taxon>
        <taxon>Fungi</taxon>
        <taxon>Dikarya</taxon>
        <taxon>Ascomycota</taxon>
        <taxon>Pezizomycotina</taxon>
        <taxon>Sordariomycetes</taxon>
        <taxon>Sordariomycetidae</taxon>
        <taxon>Diaporthales</taxon>
        <taxon>Gnomoniaceae</taxon>
        <taxon>Gnomoniopsis</taxon>
    </lineage>
</organism>
<gene>
    <name evidence="4" type="ORF">N0V93_007816</name>
</gene>
<name>A0A9W9CU66_9PEZI</name>
<dbReference type="GO" id="GO:0004659">
    <property type="term" value="F:prenyltransferase activity"/>
    <property type="evidence" value="ECO:0007669"/>
    <property type="project" value="InterPro"/>
</dbReference>
<dbReference type="OrthoDB" id="6921389at2759"/>
<dbReference type="GO" id="GO:0046872">
    <property type="term" value="F:metal ion binding"/>
    <property type="evidence" value="ECO:0007669"/>
    <property type="project" value="UniProtKB-KW"/>
</dbReference>
<dbReference type="Pfam" id="PF00348">
    <property type="entry name" value="polyprenyl_synt"/>
    <property type="match status" value="1"/>
</dbReference>
<dbReference type="PANTHER" id="PTHR12001">
    <property type="entry name" value="GERANYLGERANYL PYROPHOSPHATE SYNTHASE"/>
    <property type="match status" value="1"/>
</dbReference>
<dbReference type="GO" id="GO:0046165">
    <property type="term" value="P:alcohol biosynthetic process"/>
    <property type="evidence" value="ECO:0007669"/>
    <property type="project" value="UniProtKB-ARBA"/>
</dbReference>
<dbReference type="PROSITE" id="PS00444">
    <property type="entry name" value="POLYPRENYL_SYNTHASE_2"/>
    <property type="match status" value="1"/>
</dbReference>
<dbReference type="GO" id="GO:0008299">
    <property type="term" value="P:isoprenoid biosynthetic process"/>
    <property type="evidence" value="ECO:0007669"/>
    <property type="project" value="InterPro"/>
</dbReference>
<dbReference type="Gene3D" id="1.10.600.10">
    <property type="entry name" value="Farnesyl Diphosphate Synthase"/>
    <property type="match status" value="2"/>
</dbReference>
<reference evidence="4" key="1">
    <citation type="submission" date="2022-10" db="EMBL/GenBank/DDBJ databases">
        <title>Tapping the CABI collections for fungal endophytes: first genome assemblies for Collariella, Neodidymelliopsis, Ascochyta clinopodiicola, Didymella pomorum, Didymosphaeria variabile, Neocosmospora piperis and Neocucurbitaria cava.</title>
        <authorList>
            <person name="Hill R."/>
        </authorList>
    </citation>
    <scope>NUCLEOTIDE SEQUENCE</scope>
    <source>
        <strain evidence="4">IMI 355082</strain>
    </source>
</reference>
<evidence type="ECO:0000256" key="3">
    <source>
        <dbReference type="ARBA" id="ARBA00022842"/>
    </source>
</evidence>
<dbReference type="EMBL" id="JAPEVB010000005">
    <property type="protein sequence ID" value="KAJ4387227.1"/>
    <property type="molecule type" value="Genomic_DNA"/>
</dbReference>
<keyword evidence="2" id="KW-0479">Metal-binding</keyword>
<dbReference type="GO" id="GO:0043386">
    <property type="term" value="P:mycotoxin biosynthetic process"/>
    <property type="evidence" value="ECO:0007669"/>
    <property type="project" value="UniProtKB-ARBA"/>
</dbReference>
<keyword evidence="1" id="KW-0808">Transferase</keyword>
<proteinExistence type="predicted"/>
<accession>A0A9W9CU66</accession>
<evidence type="ECO:0000313" key="4">
    <source>
        <dbReference type="EMBL" id="KAJ4387227.1"/>
    </source>
</evidence>
<evidence type="ECO:0000313" key="5">
    <source>
        <dbReference type="Proteomes" id="UP001140453"/>
    </source>
</evidence>
<dbReference type="PANTHER" id="PTHR12001:SF72">
    <property type="entry name" value="THIJ_PFPI FAMILY PROTEIN (AFU_ORTHOLOGUE AFUA_3G01210)-RELATED"/>
    <property type="match status" value="1"/>
</dbReference>
<dbReference type="PROSITE" id="PS00723">
    <property type="entry name" value="POLYPRENYL_SYNTHASE_1"/>
    <property type="match status" value="1"/>
</dbReference>